<gene>
    <name evidence="2" type="ORF">Vretimale_10336</name>
</gene>
<feature type="compositionally biased region" description="Low complexity" evidence="1">
    <location>
        <begin position="310"/>
        <end position="328"/>
    </location>
</feature>
<name>A0A8J4GEB6_9CHLO</name>
<protein>
    <submittedName>
        <fullName evidence="2">Uncharacterized protein</fullName>
    </submittedName>
</protein>
<feature type="region of interest" description="Disordered" evidence="1">
    <location>
        <begin position="128"/>
        <end position="161"/>
    </location>
</feature>
<feature type="region of interest" description="Disordered" evidence="1">
    <location>
        <begin position="1"/>
        <end position="21"/>
    </location>
</feature>
<organism evidence="2 3">
    <name type="scientific">Volvox reticuliferus</name>
    <dbReference type="NCBI Taxonomy" id="1737510"/>
    <lineage>
        <taxon>Eukaryota</taxon>
        <taxon>Viridiplantae</taxon>
        <taxon>Chlorophyta</taxon>
        <taxon>core chlorophytes</taxon>
        <taxon>Chlorophyceae</taxon>
        <taxon>CS clade</taxon>
        <taxon>Chlamydomonadales</taxon>
        <taxon>Volvocaceae</taxon>
        <taxon>Volvox</taxon>
    </lineage>
</organism>
<feature type="region of interest" description="Disordered" evidence="1">
    <location>
        <begin position="293"/>
        <end position="370"/>
    </location>
</feature>
<feature type="compositionally biased region" description="Gly residues" evidence="1">
    <location>
        <begin position="11"/>
        <end position="20"/>
    </location>
</feature>
<dbReference type="Proteomes" id="UP000722791">
    <property type="component" value="Unassembled WGS sequence"/>
</dbReference>
<feature type="compositionally biased region" description="Low complexity" evidence="1">
    <location>
        <begin position="342"/>
        <end position="361"/>
    </location>
</feature>
<evidence type="ECO:0000313" key="3">
    <source>
        <dbReference type="Proteomes" id="UP000722791"/>
    </source>
</evidence>
<comment type="caution">
    <text evidence="2">The sequence shown here is derived from an EMBL/GenBank/DDBJ whole genome shotgun (WGS) entry which is preliminary data.</text>
</comment>
<accession>A0A8J4GEB6</accession>
<evidence type="ECO:0000256" key="1">
    <source>
        <dbReference type="SAM" id="MobiDB-lite"/>
    </source>
</evidence>
<dbReference type="AlphaFoldDB" id="A0A8J4GEB6"/>
<evidence type="ECO:0000313" key="2">
    <source>
        <dbReference type="EMBL" id="GIM05918.1"/>
    </source>
</evidence>
<reference evidence="2" key="1">
    <citation type="journal article" date="2021" name="Proc. Natl. Acad. Sci. U.S.A.">
        <title>Three genomes in the algal genus Volvox reveal the fate of a haploid sex-determining region after a transition to homothallism.</title>
        <authorList>
            <person name="Yamamoto K."/>
            <person name="Hamaji T."/>
            <person name="Kawai-Toyooka H."/>
            <person name="Matsuzaki R."/>
            <person name="Takahashi F."/>
            <person name="Nishimura Y."/>
            <person name="Kawachi M."/>
            <person name="Noguchi H."/>
            <person name="Minakuchi Y."/>
            <person name="Umen J.G."/>
            <person name="Toyoda A."/>
            <person name="Nozaki H."/>
        </authorList>
    </citation>
    <scope>NUCLEOTIDE SEQUENCE</scope>
    <source>
        <strain evidence="2">NIES-3785</strain>
    </source>
</reference>
<feature type="non-terminal residue" evidence="2">
    <location>
        <position position="400"/>
    </location>
</feature>
<proteinExistence type="predicted"/>
<feature type="non-terminal residue" evidence="2">
    <location>
        <position position="1"/>
    </location>
</feature>
<dbReference type="EMBL" id="BNCQ01000020">
    <property type="protein sequence ID" value="GIM05918.1"/>
    <property type="molecule type" value="Genomic_DNA"/>
</dbReference>
<sequence>EAQSPGLLFGPRGGDSSGGRGFDDLELSAGVLVSLNQLGFRLRCQGHADFLAACLCSWRNVRPGQPMLTAQRQPEVAPAVLSSALSPPTGREDCPSISGMEAGAAHGSSGVNIFTTATSVTGTCNTGNSYNRSGDSSSSSSGSSSSSSSGNSGNNSSGSSNSCTTFGGLFEGGAGQGGSTPPISSPNTSIFHGRNAAADPALARVVVRVLMHLGYYEHIAMERLVAVASRRRDGTPLHVDHWLVLPLQRGKEVTHRSSAVFLQDQLALGVRYGCSAWPGETLPANASAAPTLYPSCAPRDPPDHYHHHYGQQPHQQQKPYQQPQHLPHAVAGSALVDPPRAPAFADARSTDEVQQQQVQQQKSCTGPKSYEHMSRVTLGKRTQVLGKVDDVVAPLTRVDG</sequence>